<dbReference type="InterPro" id="IPR043136">
    <property type="entry name" value="B30.2/SPRY_sf"/>
</dbReference>
<dbReference type="AlphaFoldDB" id="A0A5J4TSP2"/>
<evidence type="ECO:0000313" key="2">
    <source>
        <dbReference type="Proteomes" id="UP000324800"/>
    </source>
</evidence>
<comment type="caution">
    <text evidence="1">The sequence shown here is derived from an EMBL/GenBank/DDBJ whole genome shotgun (WGS) entry which is preliminary data.</text>
</comment>
<protein>
    <recommendedName>
        <fullName evidence="3">SPRY domain-containing protein</fullName>
    </recommendedName>
</protein>
<name>A0A5J4TSP2_9EUKA</name>
<accession>A0A5J4TSP2</accession>
<reference evidence="1 2" key="1">
    <citation type="submission" date="2019-03" db="EMBL/GenBank/DDBJ databases">
        <title>Single cell metagenomics reveals metabolic interactions within the superorganism composed of flagellate Streblomastix strix and complex community of Bacteroidetes bacteria on its surface.</title>
        <authorList>
            <person name="Treitli S.C."/>
            <person name="Kolisko M."/>
            <person name="Husnik F."/>
            <person name="Keeling P."/>
            <person name="Hampl V."/>
        </authorList>
    </citation>
    <scope>NUCLEOTIDE SEQUENCE [LARGE SCALE GENOMIC DNA]</scope>
    <source>
        <strain evidence="1">ST1C</strain>
    </source>
</reference>
<gene>
    <name evidence="1" type="ORF">EZS28_043530</name>
</gene>
<sequence length="201" mass="22499">MKENNEKCKLQLFGGREIPIDIIKTDPPNFDLVDIDGKQKKIVKEGNDWRAASLTQVLEEGIFELNSEFNNTNENYLAIGIVKDSYVIPAQNPGSNPSLENIAIFTGSDWSSPIFCKGNGKEDNPRIKNNQKIKLKYDSNEGTLILFIDGVQQPAYITGIKEKVRFIIVLYTSGSSCTIHSLKKLKAPTSQHIANEIAIQW</sequence>
<evidence type="ECO:0008006" key="3">
    <source>
        <dbReference type="Google" id="ProtNLM"/>
    </source>
</evidence>
<dbReference type="Proteomes" id="UP000324800">
    <property type="component" value="Unassembled WGS sequence"/>
</dbReference>
<proteinExistence type="predicted"/>
<evidence type="ECO:0000313" key="1">
    <source>
        <dbReference type="EMBL" id="KAA6360943.1"/>
    </source>
</evidence>
<dbReference type="EMBL" id="SNRW01026239">
    <property type="protein sequence ID" value="KAA6360943.1"/>
    <property type="molecule type" value="Genomic_DNA"/>
</dbReference>
<organism evidence="1 2">
    <name type="scientific">Streblomastix strix</name>
    <dbReference type="NCBI Taxonomy" id="222440"/>
    <lineage>
        <taxon>Eukaryota</taxon>
        <taxon>Metamonada</taxon>
        <taxon>Preaxostyla</taxon>
        <taxon>Oxymonadida</taxon>
        <taxon>Streblomastigidae</taxon>
        <taxon>Streblomastix</taxon>
    </lineage>
</organism>
<dbReference type="Gene3D" id="2.60.120.920">
    <property type="match status" value="1"/>
</dbReference>